<evidence type="ECO:0000256" key="1">
    <source>
        <dbReference type="SAM" id="MobiDB-lite"/>
    </source>
</evidence>
<dbReference type="Pfam" id="PF01593">
    <property type="entry name" value="Amino_oxidase"/>
    <property type="match status" value="1"/>
</dbReference>
<dbReference type="SUPFAM" id="SSF51905">
    <property type="entry name" value="FAD/NAD(P)-binding domain"/>
    <property type="match status" value="1"/>
</dbReference>
<dbReference type="GO" id="GO:0050660">
    <property type="term" value="F:flavin adenine dinucleotide binding"/>
    <property type="evidence" value="ECO:0007669"/>
    <property type="project" value="TreeGrafter"/>
</dbReference>
<dbReference type="GO" id="GO:0016491">
    <property type="term" value="F:oxidoreductase activity"/>
    <property type="evidence" value="ECO:0007669"/>
    <property type="project" value="InterPro"/>
</dbReference>
<dbReference type="EMBL" id="BMHA01000005">
    <property type="protein sequence ID" value="GGI06073.1"/>
    <property type="molecule type" value="Genomic_DNA"/>
</dbReference>
<dbReference type="InterPro" id="IPR036188">
    <property type="entry name" value="FAD/NAD-bd_sf"/>
</dbReference>
<feature type="compositionally biased region" description="Basic and acidic residues" evidence="1">
    <location>
        <begin position="474"/>
        <end position="487"/>
    </location>
</feature>
<dbReference type="GO" id="GO:0005829">
    <property type="term" value="C:cytosol"/>
    <property type="evidence" value="ECO:0007669"/>
    <property type="project" value="TreeGrafter"/>
</dbReference>
<dbReference type="GO" id="GO:0008767">
    <property type="term" value="F:UDP-galactopyranose mutase activity"/>
    <property type="evidence" value="ECO:0007669"/>
    <property type="project" value="TreeGrafter"/>
</dbReference>
<comment type="caution">
    <text evidence="3">The sequence shown here is derived from an EMBL/GenBank/DDBJ whole genome shotgun (WGS) entry which is preliminary data.</text>
</comment>
<reference evidence="3" key="1">
    <citation type="journal article" date="2014" name="Int. J. Syst. Evol. Microbiol.">
        <title>Complete genome sequence of Corynebacterium casei LMG S-19264T (=DSM 44701T), isolated from a smear-ripened cheese.</title>
        <authorList>
            <consortium name="US DOE Joint Genome Institute (JGI-PGF)"/>
            <person name="Walter F."/>
            <person name="Albersmeier A."/>
            <person name="Kalinowski J."/>
            <person name="Ruckert C."/>
        </authorList>
    </citation>
    <scope>NUCLEOTIDE SEQUENCE</scope>
    <source>
        <strain evidence="3">CGMCC 1.14988</strain>
    </source>
</reference>
<dbReference type="Proteomes" id="UP000650511">
    <property type="component" value="Unassembled WGS sequence"/>
</dbReference>
<organism evidence="3 4">
    <name type="scientific">Egicoccus halophilus</name>
    <dbReference type="NCBI Taxonomy" id="1670830"/>
    <lineage>
        <taxon>Bacteria</taxon>
        <taxon>Bacillati</taxon>
        <taxon>Actinomycetota</taxon>
        <taxon>Nitriliruptoria</taxon>
        <taxon>Egicoccales</taxon>
        <taxon>Egicoccaceae</taxon>
        <taxon>Egicoccus</taxon>
    </lineage>
</organism>
<sequence>MTTSAAGSDDRVVVVGAGPAGLTAAWVLHQGGTDVEVLEADPRKVGGISRTETYEGFRFDIGGHRFFTKADDVVDLWHQMLPDDQWLRVQRMSRIFYDGKFFDYPLRAGDALRKLGLVNSVLCVLSYLRAKAFPRRTVTSFEDWIVNNFGERLYRIFFKTYTEKVWGRPCTAISADWASQRIKGLSLLSAVVNALPWRGRRRGNGSIKTLIEEFEYPRFGPGQLWEHATERLRAEGQQVHLDARVVEVHHAGGSVDHLVVEQGGQRREVRGSDYIATMPLRSLVRAMHPPAPAHVREAAESLHYRDYLTVVLIVDQPEVFPDNWIYIHEPEVQLGRIQNYKNWSIEMVDDPARTALGLEYFTNRGDLDLWEMDDEQLFALGIREAAQIGLVDPQRVVDGTVVRMAKAYPVYDEHYKEHTATIRTWLDEAVKNLQTVGRNGMHKYNNQDHSMMAALLAARNLLGEDFDPWKVNTDAEYHEEQREDPDQAGRLIPGRVAPPAN</sequence>
<accession>A0A8J3ETQ8</accession>
<dbReference type="PANTHER" id="PTHR21197">
    <property type="entry name" value="UDP-GALACTOPYRANOSE MUTASE"/>
    <property type="match status" value="1"/>
</dbReference>
<feature type="region of interest" description="Disordered" evidence="1">
    <location>
        <begin position="474"/>
        <end position="501"/>
    </location>
</feature>
<dbReference type="NCBIfam" id="NF005548">
    <property type="entry name" value="PRK07208.1-4"/>
    <property type="match status" value="1"/>
</dbReference>
<dbReference type="RefSeq" id="WP_229730554.1">
    <property type="nucleotide sequence ID" value="NZ_BMHA01000005.1"/>
</dbReference>
<name>A0A8J3ETQ8_9ACTN</name>
<evidence type="ECO:0000259" key="2">
    <source>
        <dbReference type="Pfam" id="PF01593"/>
    </source>
</evidence>
<evidence type="ECO:0000313" key="4">
    <source>
        <dbReference type="Proteomes" id="UP000650511"/>
    </source>
</evidence>
<dbReference type="InterPro" id="IPR002937">
    <property type="entry name" value="Amino_oxidase"/>
</dbReference>
<gene>
    <name evidence="3" type="ORF">GCM10011354_17280</name>
</gene>
<dbReference type="NCBIfam" id="NF005547">
    <property type="entry name" value="PRK07208.1-3"/>
    <property type="match status" value="1"/>
</dbReference>
<dbReference type="NCBIfam" id="NF005545">
    <property type="entry name" value="PRK07208.1-1"/>
    <property type="match status" value="1"/>
</dbReference>
<protein>
    <recommendedName>
        <fullName evidence="2">Amine oxidase domain-containing protein</fullName>
    </recommendedName>
</protein>
<evidence type="ECO:0000313" key="3">
    <source>
        <dbReference type="EMBL" id="GGI06073.1"/>
    </source>
</evidence>
<reference evidence="3" key="2">
    <citation type="submission" date="2020-09" db="EMBL/GenBank/DDBJ databases">
        <authorList>
            <person name="Sun Q."/>
            <person name="Zhou Y."/>
        </authorList>
    </citation>
    <scope>NUCLEOTIDE SEQUENCE</scope>
    <source>
        <strain evidence="3">CGMCC 1.14988</strain>
    </source>
</reference>
<dbReference type="NCBIfam" id="NF005546">
    <property type="entry name" value="PRK07208.1-2"/>
    <property type="match status" value="1"/>
</dbReference>
<keyword evidence="4" id="KW-1185">Reference proteome</keyword>
<dbReference type="PANTHER" id="PTHR21197:SF0">
    <property type="entry name" value="UDP-GALACTOPYRANOSE MUTASE"/>
    <property type="match status" value="1"/>
</dbReference>
<feature type="domain" description="Amine oxidase" evidence="2">
    <location>
        <begin position="20"/>
        <end position="388"/>
    </location>
</feature>
<proteinExistence type="predicted"/>
<dbReference type="Gene3D" id="3.50.50.60">
    <property type="entry name" value="FAD/NAD(P)-binding domain"/>
    <property type="match status" value="1"/>
</dbReference>
<dbReference type="AlphaFoldDB" id="A0A8J3ETQ8"/>